<evidence type="ECO:0000313" key="5">
    <source>
        <dbReference type="Proteomes" id="UP000694867"/>
    </source>
</evidence>
<dbReference type="SUPFAM" id="SSF46579">
    <property type="entry name" value="Prefoldin"/>
    <property type="match status" value="1"/>
</dbReference>
<accession>A0AAJ6VYH8</accession>
<dbReference type="Gene3D" id="1.10.287.370">
    <property type="match status" value="1"/>
</dbReference>
<dbReference type="GeneID" id="100899366"/>
<protein>
    <submittedName>
        <fullName evidence="6">Prefoldin subunit 1</fullName>
    </submittedName>
</protein>
<dbReference type="Proteomes" id="UP000694867">
    <property type="component" value="Unplaced"/>
</dbReference>
<keyword evidence="4" id="KW-0175">Coiled coil</keyword>
<dbReference type="CTD" id="5201"/>
<feature type="coiled-coil region" evidence="4">
    <location>
        <begin position="79"/>
        <end position="113"/>
    </location>
</feature>
<dbReference type="AlphaFoldDB" id="A0AAJ6VYH8"/>
<name>A0AAJ6VYH8_9ACAR</name>
<evidence type="ECO:0000313" key="6">
    <source>
        <dbReference type="RefSeq" id="XP_003744425.1"/>
    </source>
</evidence>
<dbReference type="PANTHER" id="PTHR20903">
    <property type="entry name" value="PREFOLDIN SUBUNIT 1-RELATED"/>
    <property type="match status" value="1"/>
</dbReference>
<dbReference type="GO" id="GO:0005737">
    <property type="term" value="C:cytoplasm"/>
    <property type="evidence" value="ECO:0007669"/>
    <property type="project" value="TreeGrafter"/>
</dbReference>
<comment type="similarity">
    <text evidence="1">Belongs to the prefoldin subunit beta family.</text>
</comment>
<dbReference type="GO" id="GO:0044183">
    <property type="term" value="F:protein folding chaperone"/>
    <property type="evidence" value="ECO:0007669"/>
    <property type="project" value="TreeGrafter"/>
</dbReference>
<reference evidence="6" key="1">
    <citation type="submission" date="2025-08" db="UniProtKB">
        <authorList>
            <consortium name="RefSeq"/>
        </authorList>
    </citation>
    <scope>IDENTIFICATION</scope>
</reference>
<dbReference type="InterPro" id="IPR009053">
    <property type="entry name" value="Prefoldin"/>
</dbReference>
<keyword evidence="5" id="KW-1185">Reference proteome</keyword>
<evidence type="ECO:0000256" key="2">
    <source>
        <dbReference type="ARBA" id="ARBA00011695"/>
    </source>
</evidence>
<evidence type="ECO:0000256" key="3">
    <source>
        <dbReference type="ARBA" id="ARBA00023186"/>
    </source>
</evidence>
<dbReference type="RefSeq" id="XP_003744425.1">
    <property type="nucleotide sequence ID" value="XM_003744377.2"/>
</dbReference>
<proteinExistence type="inferred from homology"/>
<keyword evidence="3" id="KW-0143">Chaperone</keyword>
<dbReference type="PANTHER" id="PTHR20903:SF0">
    <property type="entry name" value="PREFOLDIN SUBUNIT 1"/>
    <property type="match status" value="1"/>
</dbReference>
<dbReference type="GO" id="GO:0051082">
    <property type="term" value="F:unfolded protein binding"/>
    <property type="evidence" value="ECO:0007669"/>
    <property type="project" value="InterPro"/>
</dbReference>
<dbReference type="Pfam" id="PF01920">
    <property type="entry name" value="Prefoldin_2"/>
    <property type="match status" value="1"/>
</dbReference>
<gene>
    <name evidence="6" type="primary">LOC100899366</name>
</gene>
<evidence type="ECO:0000256" key="4">
    <source>
        <dbReference type="SAM" id="Coils"/>
    </source>
</evidence>
<dbReference type="KEGG" id="goe:100899366"/>
<comment type="subunit">
    <text evidence="2">Heterohexamer of two PFD-alpha type and four PFD-beta type subunits.</text>
</comment>
<dbReference type="InterPro" id="IPR002777">
    <property type="entry name" value="PFD_beta-like"/>
</dbReference>
<evidence type="ECO:0000256" key="1">
    <source>
        <dbReference type="ARBA" id="ARBA00008045"/>
    </source>
</evidence>
<organism evidence="5 6">
    <name type="scientific">Galendromus occidentalis</name>
    <name type="common">western predatory mite</name>
    <dbReference type="NCBI Taxonomy" id="34638"/>
    <lineage>
        <taxon>Eukaryota</taxon>
        <taxon>Metazoa</taxon>
        <taxon>Ecdysozoa</taxon>
        <taxon>Arthropoda</taxon>
        <taxon>Chelicerata</taxon>
        <taxon>Arachnida</taxon>
        <taxon>Acari</taxon>
        <taxon>Parasitiformes</taxon>
        <taxon>Mesostigmata</taxon>
        <taxon>Gamasina</taxon>
        <taxon>Phytoseioidea</taxon>
        <taxon>Phytoseiidae</taxon>
        <taxon>Typhlodrominae</taxon>
        <taxon>Galendromus</taxon>
    </lineage>
</organism>
<sequence>MASPTQPDMELKKAVKELKQKMIESRRKMNIAEMQVNQHKVLVQKNALIKNVISSYPDESRMFESVGRMFMLSNKKDSLTRLDERSKLAREKIETLEGNQKYLEKSLKDSENNLREMIASKKAAV</sequence>
<dbReference type="GO" id="GO:0016272">
    <property type="term" value="C:prefoldin complex"/>
    <property type="evidence" value="ECO:0007669"/>
    <property type="project" value="InterPro"/>
</dbReference>